<evidence type="ECO:0000313" key="2">
    <source>
        <dbReference type="Proteomes" id="UP000271469"/>
    </source>
</evidence>
<sequence length="104" mass="11483">MDEFLTIATTVQRKTGQGSFGATYATPTTEHGRVRYGAKLIRNSDGEQIVSQAHITYPLNTPTIPVDSIVTVPSHSALERRVIAEERHDTGMADMPNHYTIDLD</sequence>
<dbReference type="RefSeq" id="WP_124706490.1">
    <property type="nucleotide sequence ID" value="NZ_CP033972.1"/>
</dbReference>
<dbReference type="AlphaFoldDB" id="A0A3G8JED7"/>
<reference evidence="1 2" key="1">
    <citation type="submission" date="2018-11" db="EMBL/GenBank/DDBJ databases">
        <title>Gordonia insulae sp. nov., isolated from an island soil.</title>
        <authorList>
            <person name="Kim Y.S."/>
            <person name="Kim S.B."/>
        </authorList>
    </citation>
    <scope>NUCLEOTIDE SEQUENCE [LARGE SCALE GENOMIC DNA]</scope>
    <source>
        <strain evidence="1 2">MMS17-SY073</strain>
    </source>
</reference>
<keyword evidence="2" id="KW-1185">Reference proteome</keyword>
<evidence type="ECO:0000313" key="1">
    <source>
        <dbReference type="EMBL" id="AZG43447.1"/>
    </source>
</evidence>
<dbReference type="KEGG" id="gom:D7316_00011"/>
<dbReference type="Proteomes" id="UP000271469">
    <property type="component" value="Chromosome"/>
</dbReference>
<accession>A0A3G8JED7</accession>
<organism evidence="1 2">
    <name type="scientific">Gordonia insulae</name>
    <dbReference type="NCBI Taxonomy" id="2420509"/>
    <lineage>
        <taxon>Bacteria</taxon>
        <taxon>Bacillati</taxon>
        <taxon>Actinomycetota</taxon>
        <taxon>Actinomycetes</taxon>
        <taxon>Mycobacteriales</taxon>
        <taxon>Gordoniaceae</taxon>
        <taxon>Gordonia</taxon>
    </lineage>
</organism>
<name>A0A3G8JED7_9ACTN</name>
<gene>
    <name evidence="1" type="ORF">D7316_00011</name>
</gene>
<protein>
    <submittedName>
        <fullName evidence="1">Uncharacterized protein</fullName>
    </submittedName>
</protein>
<proteinExistence type="predicted"/>
<dbReference type="EMBL" id="CP033972">
    <property type="protein sequence ID" value="AZG43447.1"/>
    <property type="molecule type" value="Genomic_DNA"/>
</dbReference>